<feature type="signal peptide" evidence="1">
    <location>
        <begin position="1"/>
        <end position="24"/>
    </location>
</feature>
<keyword evidence="1" id="KW-0732">Signal</keyword>
<evidence type="ECO:0000256" key="1">
    <source>
        <dbReference type="SAM" id="SignalP"/>
    </source>
</evidence>
<dbReference type="RefSeq" id="WP_150762901.1">
    <property type="nucleotide sequence ID" value="NZ_CABVHW010000001.1"/>
</dbReference>
<dbReference type="Proteomes" id="UP000381093">
    <property type="component" value="Unassembled WGS sequence"/>
</dbReference>
<dbReference type="InterPro" id="IPR010752">
    <property type="entry name" value="DUF1329"/>
</dbReference>
<feature type="chain" id="PRO_5022919136" description="DUF1329 domain-containing protein" evidence="1">
    <location>
        <begin position="25"/>
        <end position="456"/>
    </location>
</feature>
<organism evidence="2 3">
    <name type="scientific">Pseudomonas fluorescens</name>
    <dbReference type="NCBI Taxonomy" id="294"/>
    <lineage>
        <taxon>Bacteria</taxon>
        <taxon>Pseudomonadati</taxon>
        <taxon>Pseudomonadota</taxon>
        <taxon>Gammaproteobacteria</taxon>
        <taxon>Pseudomonadales</taxon>
        <taxon>Pseudomonadaceae</taxon>
        <taxon>Pseudomonas</taxon>
    </lineage>
</organism>
<reference evidence="2 3" key="1">
    <citation type="submission" date="2019-09" db="EMBL/GenBank/DDBJ databases">
        <authorList>
            <person name="Chandra G."/>
            <person name="Truman W A."/>
        </authorList>
    </citation>
    <scope>NUCLEOTIDE SEQUENCE [LARGE SCALE GENOMIC DNA]</scope>
    <source>
        <strain evidence="2">PS710</strain>
    </source>
</reference>
<sequence precursor="true">MHNNKITQLLACLTLSLSASVAHAAVSGAEAQALKSTLTPLGAERAGNAAGSIPAWTGGFTQVPAGFQEGHRAFDPFKDDKPLYSVTAANMSQYADKLTDGVKQLLKDNPQTFKLDVYPTRRTAAAPQWVYDNTFKNATQATLEADGLMVKGAYGGVPFPIPKSGDEVMWNHQTLWRGEATHSKYKVWTTTTDGQRVLATAAIDEGQYPFYYKELTAETAPNPNYMLAIQLTYAPAFRAGEALMVHNVTDYVKGRTLWQYLAGQRRVRRAPSINFDTPNAVASGVNFVDETFGGAGSPERYDWKLIGKKEILIPYNNNALLSHGDEEVMDKRHVKPAFMRWELHRVWVVEATLKPGKRHAVPKRMFYYDEDNWGNASIDGWDAEGTLWRTALTTPFAAPDIPATVNYCTGFFHDHRTKAWIYNCALGDAGNEQYQIVERRRESFFAPESLTKMSAR</sequence>
<dbReference type="Pfam" id="PF07044">
    <property type="entry name" value="DUF1329"/>
    <property type="match status" value="1"/>
</dbReference>
<dbReference type="EMBL" id="CABVHW010000001">
    <property type="protein sequence ID" value="VVN69979.1"/>
    <property type="molecule type" value="Genomic_DNA"/>
</dbReference>
<protein>
    <recommendedName>
        <fullName evidence="4">DUF1329 domain-containing protein</fullName>
    </recommendedName>
</protein>
<dbReference type="CDD" id="cd16329">
    <property type="entry name" value="LolA_like"/>
    <property type="match status" value="1"/>
</dbReference>
<evidence type="ECO:0000313" key="2">
    <source>
        <dbReference type="EMBL" id="VVN69979.1"/>
    </source>
</evidence>
<accession>A0A5E6ZW22</accession>
<gene>
    <name evidence="2" type="ORF">PS710_00359</name>
</gene>
<dbReference type="AlphaFoldDB" id="A0A5E6ZW22"/>
<evidence type="ECO:0000313" key="3">
    <source>
        <dbReference type="Proteomes" id="UP000381093"/>
    </source>
</evidence>
<proteinExistence type="predicted"/>
<name>A0A5E6ZW22_PSEFL</name>
<evidence type="ECO:0008006" key="4">
    <source>
        <dbReference type="Google" id="ProtNLM"/>
    </source>
</evidence>
<dbReference type="Gene3D" id="2.50.20.10">
    <property type="entry name" value="Lipoprotein localisation LolA/LolB/LppX"/>
    <property type="match status" value="1"/>
</dbReference>